<dbReference type="PANTHER" id="PTHR33103">
    <property type="entry name" value="OS01G0153900 PROTEIN"/>
    <property type="match status" value="1"/>
</dbReference>
<accession>A0AAN9JBA3</accession>
<dbReference type="AlphaFoldDB" id="A0AAN9JBA3"/>
<name>A0AAN9JBA3_CLITE</name>
<evidence type="ECO:0000313" key="1">
    <source>
        <dbReference type="EMBL" id="KAK7294628.1"/>
    </source>
</evidence>
<sequence length="312" mass="34438">MASTATPSSDEQFSTVLVHKEKNTVLFAEAGKDFVDVLLSFLTLPLGTIARLVSMESNIEPVRVGSLSSLYQSVTVLDEQYLCSQTCKEMLLQPKNSMEAYCQNLKLNIDDTEPTTYFACENWNCNRVKTRSLLSTFRNQRCHCGEIMNKVMDPKNETPEIPNGFVMETATLIICDDPSVLPNAVTNVDLLRTLGVEDIAVLEEQILHISKKEGKISVTMVVKQVKDLKVGKSSRSRGFTKGASMFMVTDDLIVSPASSVSGVSYINRLKVLLFDLEEKIIRIGSKEGLGILKASLTSTSALTESQTLVQNH</sequence>
<dbReference type="Pfam" id="PF05056">
    <property type="entry name" value="DUF674"/>
    <property type="match status" value="2"/>
</dbReference>
<dbReference type="EMBL" id="JAYKXN010000004">
    <property type="protein sequence ID" value="KAK7294628.1"/>
    <property type="molecule type" value="Genomic_DNA"/>
</dbReference>
<comment type="caution">
    <text evidence="1">The sequence shown here is derived from an EMBL/GenBank/DDBJ whole genome shotgun (WGS) entry which is preliminary data.</text>
</comment>
<evidence type="ECO:0000313" key="2">
    <source>
        <dbReference type="Proteomes" id="UP001359559"/>
    </source>
</evidence>
<keyword evidence="2" id="KW-1185">Reference proteome</keyword>
<gene>
    <name evidence="1" type="ORF">RJT34_17517</name>
</gene>
<dbReference type="PANTHER" id="PTHR33103:SF27">
    <property type="entry name" value="OS04G0594700 PROTEIN"/>
    <property type="match status" value="1"/>
</dbReference>
<reference evidence="1 2" key="1">
    <citation type="submission" date="2024-01" db="EMBL/GenBank/DDBJ databases">
        <title>The genomes of 5 underutilized Papilionoideae crops provide insights into root nodulation and disease resistance.</title>
        <authorList>
            <person name="Yuan L."/>
        </authorList>
    </citation>
    <scope>NUCLEOTIDE SEQUENCE [LARGE SCALE GENOMIC DNA]</scope>
    <source>
        <strain evidence="1">LY-2023</strain>
        <tissue evidence="1">Leaf</tissue>
    </source>
</reference>
<organism evidence="1 2">
    <name type="scientific">Clitoria ternatea</name>
    <name type="common">Butterfly pea</name>
    <dbReference type="NCBI Taxonomy" id="43366"/>
    <lineage>
        <taxon>Eukaryota</taxon>
        <taxon>Viridiplantae</taxon>
        <taxon>Streptophyta</taxon>
        <taxon>Embryophyta</taxon>
        <taxon>Tracheophyta</taxon>
        <taxon>Spermatophyta</taxon>
        <taxon>Magnoliopsida</taxon>
        <taxon>eudicotyledons</taxon>
        <taxon>Gunneridae</taxon>
        <taxon>Pentapetalae</taxon>
        <taxon>rosids</taxon>
        <taxon>fabids</taxon>
        <taxon>Fabales</taxon>
        <taxon>Fabaceae</taxon>
        <taxon>Papilionoideae</taxon>
        <taxon>50 kb inversion clade</taxon>
        <taxon>NPAAA clade</taxon>
        <taxon>indigoferoid/millettioid clade</taxon>
        <taxon>Phaseoleae</taxon>
        <taxon>Clitoria</taxon>
    </lineage>
</organism>
<proteinExistence type="predicted"/>
<protein>
    <recommendedName>
        <fullName evidence="3">DUF674 domain-containing protein</fullName>
    </recommendedName>
</protein>
<evidence type="ECO:0008006" key="3">
    <source>
        <dbReference type="Google" id="ProtNLM"/>
    </source>
</evidence>
<dbReference type="Proteomes" id="UP001359559">
    <property type="component" value="Unassembled WGS sequence"/>
</dbReference>
<dbReference type="InterPro" id="IPR007750">
    <property type="entry name" value="DUF674"/>
</dbReference>